<evidence type="ECO:0000313" key="3">
    <source>
        <dbReference type="Proteomes" id="UP001642540"/>
    </source>
</evidence>
<dbReference type="InterPro" id="IPR001810">
    <property type="entry name" value="F-box_dom"/>
</dbReference>
<dbReference type="Proteomes" id="UP001642540">
    <property type="component" value="Unassembled WGS sequence"/>
</dbReference>
<protein>
    <recommendedName>
        <fullName evidence="1">F-box domain-containing protein</fullName>
    </recommendedName>
</protein>
<dbReference type="EMBL" id="CAXLJM020000050">
    <property type="protein sequence ID" value="CAL8114512.1"/>
    <property type="molecule type" value="Genomic_DNA"/>
</dbReference>
<name>A0ABP1QZJ6_9HEXA</name>
<dbReference type="Pfam" id="PF00646">
    <property type="entry name" value="F-box"/>
    <property type="match status" value="1"/>
</dbReference>
<feature type="domain" description="F-box" evidence="1">
    <location>
        <begin position="23"/>
        <end position="56"/>
    </location>
</feature>
<gene>
    <name evidence="2" type="ORF">ODALV1_LOCUS16499</name>
</gene>
<accession>A0ABP1QZJ6</accession>
<proteinExistence type="predicted"/>
<comment type="caution">
    <text evidence="2">The sequence shown here is derived from an EMBL/GenBank/DDBJ whole genome shotgun (WGS) entry which is preliminary data.</text>
</comment>
<evidence type="ECO:0000313" key="2">
    <source>
        <dbReference type="EMBL" id="CAL8114512.1"/>
    </source>
</evidence>
<sequence length="456" mass="52839">METGQLSSMNLALKGEKEQLPFLPVEVWEEIFQCLNHDDRINIGLSSNYFGAIIDGMTTPPINWIHHYPDKHYTEYKTFVEAMITFRKTPGTRFIRVVDIEKFQHEIDQRPLVDGGFHPFKNSTLIIDWTCVQDFSALLNALPGFLEQHGHHVKKLLYFLHHLVPQCIMNLRQILKSLPNVQSITFFSSTWSNIFPQDNFFAEFSDMTSLSELAVLGKNNFKFMEAFATRFGHQIRCLHWSQREDFNRTPKSVAQGVSKKIMNKFGNLKSFKIADCSFALFPVTSAINVPVKQFAIRVTPFELKANYTCIFEGLRILLAFINAFKSTLEILSLHLDPSCFQPPLQPYEIEDLCSAQQYLGVQELSFLYAAVDYPIFTVLLRSCPNLKCIILQDQKHTLKNINIEVDKYEMVELSRRLWNLVRGTKVYKILIRTGRFNQKANKILPYVFEVKEEVLE</sequence>
<evidence type="ECO:0000259" key="1">
    <source>
        <dbReference type="Pfam" id="PF00646"/>
    </source>
</evidence>
<organism evidence="2 3">
    <name type="scientific">Orchesella dallaii</name>
    <dbReference type="NCBI Taxonomy" id="48710"/>
    <lineage>
        <taxon>Eukaryota</taxon>
        <taxon>Metazoa</taxon>
        <taxon>Ecdysozoa</taxon>
        <taxon>Arthropoda</taxon>
        <taxon>Hexapoda</taxon>
        <taxon>Collembola</taxon>
        <taxon>Entomobryomorpha</taxon>
        <taxon>Entomobryoidea</taxon>
        <taxon>Orchesellidae</taxon>
        <taxon>Orchesellinae</taxon>
        <taxon>Orchesella</taxon>
    </lineage>
</organism>
<keyword evidence="3" id="KW-1185">Reference proteome</keyword>
<reference evidence="2 3" key="1">
    <citation type="submission" date="2024-08" db="EMBL/GenBank/DDBJ databases">
        <authorList>
            <person name="Cucini C."/>
            <person name="Frati F."/>
        </authorList>
    </citation>
    <scope>NUCLEOTIDE SEQUENCE [LARGE SCALE GENOMIC DNA]</scope>
</reference>